<sequence length="200" mass="22773">MDLFADLPLQLPDAQLDYRPHWLDAACADQWLAQLLVETPWEQPHVFLHGRHYPVPRLVAWYGDAEASYRYSGLLHQPLPWTPLLAQIRAQVETVAGQRLNGVLLNYYRDGQDSMGWHSDDEPELGRNPLVASLNLGATRRFDLRRKGHQAIEHSLPLGHGALLVMAGATQHYWQHQVAKTAKPVAPRLNLTFRLIRTQS</sequence>
<dbReference type="GO" id="GO:0140097">
    <property type="term" value="F:catalytic activity, acting on DNA"/>
    <property type="evidence" value="ECO:0007669"/>
    <property type="project" value="UniProtKB-ARBA"/>
</dbReference>
<evidence type="ECO:0000256" key="4">
    <source>
        <dbReference type="ARBA" id="ARBA00022842"/>
    </source>
</evidence>
<dbReference type="InterPro" id="IPR005123">
    <property type="entry name" value="Oxoglu/Fe-dep_dioxygenase_dom"/>
</dbReference>
<dbReference type="GO" id="GO:0016705">
    <property type="term" value="F:oxidoreductase activity, acting on paired donors, with incorporation or reduction of molecular oxygen"/>
    <property type="evidence" value="ECO:0007669"/>
    <property type="project" value="UniProtKB-ARBA"/>
</dbReference>
<evidence type="ECO:0000256" key="3">
    <source>
        <dbReference type="ARBA" id="ARBA00022763"/>
    </source>
</evidence>
<keyword evidence="11" id="KW-1185">Reference proteome</keyword>
<dbReference type="AlphaFoldDB" id="A0A7W4H530"/>
<evidence type="ECO:0000256" key="5">
    <source>
        <dbReference type="ARBA" id="ARBA00022964"/>
    </source>
</evidence>
<dbReference type="GO" id="GO:0032451">
    <property type="term" value="F:demethylase activity"/>
    <property type="evidence" value="ECO:0007669"/>
    <property type="project" value="UniProtKB-ARBA"/>
</dbReference>
<dbReference type="GO" id="GO:0006307">
    <property type="term" value="P:DNA alkylation repair"/>
    <property type="evidence" value="ECO:0007669"/>
    <property type="project" value="InterPro"/>
</dbReference>
<dbReference type="InterPro" id="IPR027450">
    <property type="entry name" value="AlkB-like"/>
</dbReference>
<keyword evidence="3" id="KW-0227">DNA damage</keyword>
<comment type="caution">
    <text evidence="10">The sequence shown here is derived from an EMBL/GenBank/DDBJ whole genome shotgun (WGS) entry which is preliminary data.</text>
</comment>
<feature type="domain" description="Fe2OG dioxygenase" evidence="9">
    <location>
        <begin position="99"/>
        <end position="197"/>
    </location>
</feature>
<dbReference type="InterPro" id="IPR037151">
    <property type="entry name" value="AlkB-like_sf"/>
</dbReference>
<dbReference type="SUPFAM" id="SSF51197">
    <property type="entry name" value="Clavaminate synthase-like"/>
    <property type="match status" value="1"/>
</dbReference>
<dbReference type="Proteomes" id="UP000581189">
    <property type="component" value="Unassembled WGS sequence"/>
</dbReference>
<keyword evidence="5 10" id="KW-0223">Dioxygenase</keyword>
<dbReference type="Pfam" id="PF13532">
    <property type="entry name" value="2OG-FeII_Oxy_2"/>
    <property type="match status" value="1"/>
</dbReference>
<gene>
    <name evidence="10" type="ORF">H3H45_18075</name>
</gene>
<name>A0A7W4H530_9GAMM</name>
<proteinExistence type="predicted"/>
<evidence type="ECO:0000313" key="10">
    <source>
        <dbReference type="EMBL" id="MBB1521155.1"/>
    </source>
</evidence>
<evidence type="ECO:0000256" key="1">
    <source>
        <dbReference type="ARBA" id="ARBA00001954"/>
    </source>
</evidence>
<keyword evidence="4" id="KW-0460">Magnesium</keyword>
<evidence type="ECO:0000256" key="6">
    <source>
        <dbReference type="ARBA" id="ARBA00023002"/>
    </source>
</evidence>
<evidence type="ECO:0000256" key="2">
    <source>
        <dbReference type="ARBA" id="ARBA00022723"/>
    </source>
</evidence>
<reference evidence="10 11" key="1">
    <citation type="submission" date="2020-08" db="EMBL/GenBank/DDBJ databases">
        <authorList>
            <person name="Kim C.M."/>
        </authorList>
    </citation>
    <scope>NUCLEOTIDE SEQUENCE [LARGE SCALE GENOMIC DNA]</scope>
    <source>
        <strain evidence="10 11">SR9</strain>
    </source>
</reference>
<evidence type="ECO:0000256" key="8">
    <source>
        <dbReference type="ARBA" id="ARBA00023204"/>
    </source>
</evidence>
<dbReference type="PANTHER" id="PTHR31212">
    <property type="entry name" value="ALPHA-KETOGLUTARATE-DEPENDENT DIOXYGENASE ALKB HOMOLOG 3"/>
    <property type="match status" value="1"/>
</dbReference>
<dbReference type="RefSeq" id="WP_182835095.1">
    <property type="nucleotide sequence ID" value="NZ_JACJFN010000005.1"/>
</dbReference>
<dbReference type="PROSITE" id="PS51471">
    <property type="entry name" value="FE2OG_OXY"/>
    <property type="match status" value="1"/>
</dbReference>
<dbReference type="InterPro" id="IPR032854">
    <property type="entry name" value="ALKBH3"/>
</dbReference>
<dbReference type="FunFam" id="2.60.120.590:FF:000004">
    <property type="entry name" value="DNA oxidative demethylase ALKBH2"/>
    <property type="match status" value="1"/>
</dbReference>
<evidence type="ECO:0000259" key="9">
    <source>
        <dbReference type="PROSITE" id="PS51471"/>
    </source>
</evidence>
<dbReference type="GO" id="GO:0016787">
    <property type="term" value="F:hydrolase activity"/>
    <property type="evidence" value="ECO:0007669"/>
    <property type="project" value="UniProtKB-ARBA"/>
</dbReference>
<dbReference type="PANTHER" id="PTHR31212:SF4">
    <property type="entry name" value="ALPHA-KETOGLUTARATE-DEPENDENT DIOXYGENASE ALKB HOMOLOG 3"/>
    <property type="match status" value="1"/>
</dbReference>
<accession>A0A7W4H530</accession>
<comment type="cofactor">
    <cofactor evidence="1">
        <name>Fe(2+)</name>
        <dbReference type="ChEBI" id="CHEBI:29033"/>
    </cofactor>
</comment>
<dbReference type="Gene3D" id="2.60.120.590">
    <property type="entry name" value="Alpha-ketoglutarate-dependent dioxygenase AlkB-like"/>
    <property type="match status" value="1"/>
</dbReference>
<dbReference type="GO" id="GO:0051213">
    <property type="term" value="F:dioxygenase activity"/>
    <property type="evidence" value="ECO:0007669"/>
    <property type="project" value="UniProtKB-KW"/>
</dbReference>
<keyword evidence="7" id="KW-0408">Iron</keyword>
<evidence type="ECO:0000256" key="7">
    <source>
        <dbReference type="ARBA" id="ARBA00023004"/>
    </source>
</evidence>
<protein>
    <submittedName>
        <fullName evidence="10">Alpha-ketoglutarate-dependent dioxygenase AlkB</fullName>
    </submittedName>
</protein>
<evidence type="ECO:0000313" key="11">
    <source>
        <dbReference type="Proteomes" id="UP000581189"/>
    </source>
</evidence>
<keyword evidence="8" id="KW-0234">DNA repair</keyword>
<dbReference type="GO" id="GO:0046872">
    <property type="term" value="F:metal ion binding"/>
    <property type="evidence" value="ECO:0007669"/>
    <property type="project" value="UniProtKB-KW"/>
</dbReference>
<keyword evidence="2" id="KW-0479">Metal-binding</keyword>
<organism evidence="10 11">
    <name type="scientific">Aquipseudomonas guryensis</name>
    <dbReference type="NCBI Taxonomy" id="2759165"/>
    <lineage>
        <taxon>Bacteria</taxon>
        <taxon>Pseudomonadati</taxon>
        <taxon>Pseudomonadota</taxon>
        <taxon>Gammaproteobacteria</taxon>
        <taxon>Pseudomonadales</taxon>
        <taxon>Pseudomonadaceae</taxon>
        <taxon>Aquipseudomonas</taxon>
    </lineage>
</organism>
<keyword evidence="6" id="KW-0560">Oxidoreductase</keyword>
<dbReference type="EMBL" id="JACJFN010000005">
    <property type="protein sequence ID" value="MBB1521155.1"/>
    <property type="molecule type" value="Genomic_DNA"/>
</dbReference>